<reference evidence="4 5" key="1">
    <citation type="submission" date="2018-09" db="EMBL/GenBank/DDBJ databases">
        <title>Comparative genomics of Leucobacter spp.</title>
        <authorList>
            <person name="Reis A.C."/>
            <person name="Kolvenbach B.A."/>
            <person name="Corvini P.F.X."/>
            <person name="Nunes O.C."/>
        </authorList>
    </citation>
    <scope>NUCLEOTIDE SEQUENCE [LARGE SCALE GENOMIC DNA]</scope>
    <source>
        <strain evidence="4 5">L-1</strain>
    </source>
</reference>
<feature type="domain" description="SLH" evidence="3">
    <location>
        <begin position="675"/>
        <end position="741"/>
    </location>
</feature>
<keyword evidence="5" id="KW-1185">Reference proteome</keyword>
<dbReference type="InterPro" id="IPR024079">
    <property type="entry name" value="MetalloPept_cat_dom_sf"/>
</dbReference>
<dbReference type="PROSITE" id="PS51272">
    <property type="entry name" value="SLH"/>
    <property type="match status" value="3"/>
</dbReference>
<organism evidence="4 5">
    <name type="scientific">Leucobacter chromiireducens subsp. chromiireducens</name>
    <dbReference type="NCBI Taxonomy" id="660067"/>
    <lineage>
        <taxon>Bacteria</taxon>
        <taxon>Bacillati</taxon>
        <taxon>Actinomycetota</taxon>
        <taxon>Actinomycetes</taxon>
        <taxon>Micrococcales</taxon>
        <taxon>Microbacteriaceae</taxon>
        <taxon>Leucobacter</taxon>
    </lineage>
</organism>
<proteinExistence type="predicted"/>
<evidence type="ECO:0000313" key="5">
    <source>
        <dbReference type="Proteomes" id="UP001646141"/>
    </source>
</evidence>
<comment type="caution">
    <text evidence="4">The sequence shown here is derived from an EMBL/GenBank/DDBJ whole genome shotgun (WGS) entry which is preliminary data.</text>
</comment>
<evidence type="ECO:0000313" key="4">
    <source>
        <dbReference type="EMBL" id="MBL3690131.1"/>
    </source>
</evidence>
<name>A0ABS1SPQ5_9MICO</name>
<feature type="chain" id="PRO_5047525714" description="SLH domain-containing protein" evidence="2">
    <location>
        <begin position="19"/>
        <end position="796"/>
    </location>
</feature>
<dbReference type="InterPro" id="IPR001119">
    <property type="entry name" value="SLH_dom"/>
</dbReference>
<evidence type="ECO:0000256" key="1">
    <source>
        <dbReference type="SAM" id="MobiDB-lite"/>
    </source>
</evidence>
<dbReference type="EMBL" id="QYAD01000003">
    <property type="protein sequence ID" value="MBL3690131.1"/>
    <property type="molecule type" value="Genomic_DNA"/>
</dbReference>
<feature type="signal peptide" evidence="2">
    <location>
        <begin position="1"/>
        <end position="18"/>
    </location>
</feature>
<dbReference type="Pfam" id="PF00395">
    <property type="entry name" value="SLH"/>
    <property type="match status" value="2"/>
</dbReference>
<sequence length="796" mass="82018">MLALVLALSAFGIPPAQASSSPPPARPTVRTELEQPQAPPEEPGPLVGEEAPVDGGVGQSEEGELSDDGKGAGVEGDPSPEAESGSAADPADTVEPADLVERLAEAIPSSLPVEGTVVVVAAEGGPAPRIEGTPLPASEQVAEQRLLATDAGPVVEVPVEVLADAAAGERLVGDLELVPEEQRAVAEELAPELAPEVLPDAPTPGELSEEATASVTVAALNLGKELTIGGLIIPGTGSGSGTAPRAHTADVAFYTGGGNPTTAELTQLVNDAGAYWAGQTNGAVKSLTVNSVKRITSYARDRGMRCEPKNLQKLWSDAAKQFGRSTSSYIGSARHLVVLVDDGCGALAQNSSGWGSYGTLHSGGMTWVDLGSRHKAKLPLSSATGAIAHELGHNLGLGHGKSRVCTGSATDAAVSGGKPVSPCSDVEYGDPFNVMGIGAWAGGRTPPALPAAQRDALGVAPAGTVKVVKASGGATQTVTLSAAGTNSGVRAIRVEGDRGGTFYVEYRAMTGQDASMGLKAGRAYETGLTKGEHYTAAGVRIVKSDGGGGQNADGTHRYGSTVVSVRDAQLGKNGLFQTARSGKQASTWNSMVRVQVVSTAATSAKVKIEFMPFTDIQFSRANATQISWMHTSGYFSGTSVAGGRREFRPTAKLTRAEVAGMLYKLAAPKAYTPPKKSPFTDVSIQHPYYRQIAWSYSAGLTPGTAVKGGRSFAPTASVTRESFAVQLYKVRKSKYGGAAKTPFADVKKGAANYKQITWMYASGLAPGTVKSGKRTFAPRDAVTREAAAVALYKLTH</sequence>
<evidence type="ECO:0000256" key="2">
    <source>
        <dbReference type="SAM" id="SignalP"/>
    </source>
</evidence>
<dbReference type="Gene3D" id="3.40.390.10">
    <property type="entry name" value="Collagenase (Catalytic Domain)"/>
    <property type="match status" value="1"/>
</dbReference>
<feature type="region of interest" description="Disordered" evidence="1">
    <location>
        <begin position="11"/>
        <end position="92"/>
    </location>
</feature>
<feature type="domain" description="SLH" evidence="3">
    <location>
        <begin position="609"/>
        <end position="674"/>
    </location>
</feature>
<evidence type="ECO:0000259" key="3">
    <source>
        <dbReference type="PROSITE" id="PS51272"/>
    </source>
</evidence>
<dbReference type="Proteomes" id="UP001646141">
    <property type="component" value="Unassembled WGS sequence"/>
</dbReference>
<protein>
    <recommendedName>
        <fullName evidence="3">SLH domain-containing protein</fullName>
    </recommendedName>
</protein>
<gene>
    <name evidence="4" type="ORF">D3226_09185</name>
</gene>
<keyword evidence="2" id="KW-0732">Signal</keyword>
<feature type="domain" description="SLH" evidence="3">
    <location>
        <begin position="743"/>
        <end position="796"/>
    </location>
</feature>
<dbReference type="SUPFAM" id="SSF55486">
    <property type="entry name" value="Metalloproteases ('zincins'), catalytic domain"/>
    <property type="match status" value="1"/>
</dbReference>
<accession>A0ABS1SPQ5</accession>